<name>A0ABS4VSR3_9PSEU</name>
<evidence type="ECO:0000313" key="2">
    <source>
        <dbReference type="Proteomes" id="UP001519295"/>
    </source>
</evidence>
<sequence>MPRPRSSAVSAATLRPPVAQVAAALDELALAHRSTDDLR</sequence>
<gene>
    <name evidence="1" type="ORF">JOF36_002636</name>
</gene>
<accession>A0ABS4VSR3</accession>
<evidence type="ECO:0008006" key="3">
    <source>
        <dbReference type="Google" id="ProtNLM"/>
    </source>
</evidence>
<organism evidence="1 2">
    <name type="scientific">Pseudonocardia parietis</name>
    <dbReference type="NCBI Taxonomy" id="570936"/>
    <lineage>
        <taxon>Bacteria</taxon>
        <taxon>Bacillati</taxon>
        <taxon>Actinomycetota</taxon>
        <taxon>Actinomycetes</taxon>
        <taxon>Pseudonocardiales</taxon>
        <taxon>Pseudonocardiaceae</taxon>
        <taxon>Pseudonocardia</taxon>
    </lineage>
</organism>
<comment type="caution">
    <text evidence="1">The sequence shown here is derived from an EMBL/GenBank/DDBJ whole genome shotgun (WGS) entry which is preliminary data.</text>
</comment>
<reference evidence="1 2" key="1">
    <citation type="submission" date="2021-03" db="EMBL/GenBank/DDBJ databases">
        <title>Sequencing the genomes of 1000 actinobacteria strains.</title>
        <authorList>
            <person name="Klenk H.-P."/>
        </authorList>
    </citation>
    <scope>NUCLEOTIDE SEQUENCE [LARGE SCALE GENOMIC DNA]</scope>
    <source>
        <strain evidence="1 2">DSM 45256</strain>
    </source>
</reference>
<evidence type="ECO:0000313" key="1">
    <source>
        <dbReference type="EMBL" id="MBP2366940.1"/>
    </source>
</evidence>
<keyword evidence="2" id="KW-1185">Reference proteome</keyword>
<dbReference type="Proteomes" id="UP001519295">
    <property type="component" value="Unassembled WGS sequence"/>
</dbReference>
<dbReference type="EMBL" id="JAGINU010000001">
    <property type="protein sequence ID" value="MBP2366940.1"/>
    <property type="molecule type" value="Genomic_DNA"/>
</dbReference>
<protein>
    <recommendedName>
        <fullName evidence="3">FXSXX-COOH protein</fullName>
    </recommendedName>
</protein>
<proteinExistence type="predicted"/>